<comment type="caution">
    <text evidence="3">The sequence shown here is derived from an EMBL/GenBank/DDBJ whole genome shotgun (WGS) entry which is preliminary data.</text>
</comment>
<sequence>MKKKKSSLLLLTLIIALMSIAAGCGDGSSKKKIVVGSKNFTESLILGEMYALVLENAGIKVDRKLNLGGTLIAHEALKKGDIDVYPEYTGTALQNILNEKPLTDPKQVFDLVSDYYKKEFNLVWLAPSQANNTQAIAISRSASEKYGITTLSELQAKAGEINFAGVPEFEEREDGLLGMNRVYGEFKFKSLKLFDYGVKYRVVLNDEAQATMAFGTDGELLNPDLVVLKDDKHLWPPYNVAPVIRQEALDQDKEISTLLDAISAKLDDATMQKLNGEVDINKKEYKDVAKQFLKDSGLIK</sequence>
<accession>A0A850ELC0</accession>
<evidence type="ECO:0000313" key="3">
    <source>
        <dbReference type="EMBL" id="NUU59362.1"/>
    </source>
</evidence>
<organism evidence="3 4">
    <name type="scientific">Paenibacillus agri</name>
    <dbReference type="NCBI Taxonomy" id="2744309"/>
    <lineage>
        <taxon>Bacteria</taxon>
        <taxon>Bacillati</taxon>
        <taxon>Bacillota</taxon>
        <taxon>Bacilli</taxon>
        <taxon>Bacillales</taxon>
        <taxon>Paenibacillaceae</taxon>
        <taxon>Paenibacillus</taxon>
    </lineage>
</organism>
<gene>
    <name evidence="3" type="ORF">HPT30_03215</name>
</gene>
<dbReference type="GO" id="GO:0022857">
    <property type="term" value="F:transmembrane transporter activity"/>
    <property type="evidence" value="ECO:0007669"/>
    <property type="project" value="InterPro"/>
</dbReference>
<dbReference type="Gene3D" id="3.40.190.10">
    <property type="entry name" value="Periplasmic binding protein-like II"/>
    <property type="match status" value="1"/>
</dbReference>
<feature type="domain" description="ABC-type glycine betaine transport system substrate-binding" evidence="2">
    <location>
        <begin position="31"/>
        <end position="294"/>
    </location>
</feature>
<dbReference type="AlphaFoldDB" id="A0A850ELC0"/>
<dbReference type="Proteomes" id="UP000564806">
    <property type="component" value="Unassembled WGS sequence"/>
</dbReference>
<proteinExistence type="predicted"/>
<keyword evidence="1" id="KW-0732">Signal</keyword>
<evidence type="ECO:0000259" key="2">
    <source>
        <dbReference type="Pfam" id="PF04069"/>
    </source>
</evidence>
<dbReference type="RefSeq" id="WP_175370052.1">
    <property type="nucleotide sequence ID" value="NZ_JABWCS010000185.1"/>
</dbReference>
<dbReference type="GO" id="GO:0043190">
    <property type="term" value="C:ATP-binding cassette (ABC) transporter complex"/>
    <property type="evidence" value="ECO:0007669"/>
    <property type="project" value="InterPro"/>
</dbReference>
<protein>
    <submittedName>
        <fullName evidence="3">Glycine/betaine ABC transporter substrate-binding protein</fullName>
    </submittedName>
</protein>
<keyword evidence="4" id="KW-1185">Reference proteome</keyword>
<feature type="chain" id="PRO_5032930004" evidence="1">
    <location>
        <begin position="22"/>
        <end position="300"/>
    </location>
</feature>
<dbReference type="InterPro" id="IPR007210">
    <property type="entry name" value="ABC_Gly_betaine_transp_sub-bd"/>
</dbReference>
<evidence type="ECO:0000256" key="1">
    <source>
        <dbReference type="SAM" id="SignalP"/>
    </source>
</evidence>
<dbReference type="EMBL" id="JABWCS010000185">
    <property type="protein sequence ID" value="NUU59362.1"/>
    <property type="molecule type" value="Genomic_DNA"/>
</dbReference>
<evidence type="ECO:0000313" key="4">
    <source>
        <dbReference type="Proteomes" id="UP000564806"/>
    </source>
</evidence>
<dbReference type="SUPFAM" id="SSF53850">
    <property type="entry name" value="Periplasmic binding protein-like II"/>
    <property type="match status" value="1"/>
</dbReference>
<name>A0A850ELC0_9BACL</name>
<dbReference type="Gene3D" id="3.40.190.120">
    <property type="entry name" value="Osmoprotection protein (prox), domain 2"/>
    <property type="match status" value="1"/>
</dbReference>
<dbReference type="Pfam" id="PF04069">
    <property type="entry name" value="OpuAC"/>
    <property type="match status" value="1"/>
</dbReference>
<dbReference type="PROSITE" id="PS51257">
    <property type="entry name" value="PROKAR_LIPOPROTEIN"/>
    <property type="match status" value="1"/>
</dbReference>
<reference evidence="3" key="1">
    <citation type="submission" date="2020-06" db="EMBL/GenBank/DDBJ databases">
        <title>Paenibacillus sp. nov., isolated from soil.</title>
        <authorList>
            <person name="Seo Y.L."/>
        </authorList>
    </citation>
    <scope>NUCLEOTIDE SEQUENCE [LARGE SCALE GENOMIC DNA]</scope>
    <source>
        <strain evidence="3">JW14</strain>
    </source>
</reference>
<feature type="signal peptide" evidence="1">
    <location>
        <begin position="1"/>
        <end position="21"/>
    </location>
</feature>